<comment type="subcellular location">
    <subcellularLocation>
        <location evidence="1">Membrane</location>
        <topology evidence="1">Multi-pass membrane protein</topology>
    </subcellularLocation>
</comment>
<proteinExistence type="inferred from homology"/>
<dbReference type="GeneID" id="70126092"/>
<dbReference type="PANTHER" id="PTHR33048">
    <property type="entry name" value="PTH11-LIKE INTEGRAL MEMBRANE PROTEIN (AFU_ORTHOLOGUE AFUA_5G11245)"/>
    <property type="match status" value="1"/>
</dbReference>
<dbReference type="PANTHER" id="PTHR33048:SF110">
    <property type="entry name" value="UBID FAMILY DECARBOXYLASE"/>
    <property type="match status" value="1"/>
</dbReference>
<evidence type="ECO:0000256" key="4">
    <source>
        <dbReference type="ARBA" id="ARBA00023136"/>
    </source>
</evidence>
<feature type="transmembrane region" description="Helical" evidence="6">
    <location>
        <begin position="180"/>
        <end position="199"/>
    </location>
</feature>
<keyword evidence="2 6" id="KW-0812">Transmembrane</keyword>
<sequence>ISQYIVLNRPWTTAPSDDILMIIILATYTIAVTSLYIYEGIITNTNFEELTEEQKVFYGRQLGILNILAETAIQTTLWGNKCCFLILYHRLAIFLHQGAILNIVSGYIVASYVAVIVALFGGWCRPFSQYLVLQPDVDACLTWRNYNILQMGLNLTTDAMCIIIPTTSFIRLQLNALKKLFLICLSSLGIFVMIAAIMMKYNVFINPMEPVWFPWCIREVSTATIVSNIPLCVPVLQNGLKLLGNLVRRFSTWTIRGTGNRFVYRSV</sequence>
<gene>
    <name evidence="8" type="ORF">BKA67DRAFT_508962</name>
</gene>
<evidence type="ECO:0000313" key="8">
    <source>
        <dbReference type="EMBL" id="KAH6658875.1"/>
    </source>
</evidence>
<dbReference type="EMBL" id="JAGPXC010000001">
    <property type="protein sequence ID" value="KAH6658875.1"/>
    <property type="molecule type" value="Genomic_DNA"/>
</dbReference>
<dbReference type="RefSeq" id="XP_045963006.1">
    <property type="nucleotide sequence ID" value="XM_046097200.1"/>
</dbReference>
<feature type="domain" description="Rhodopsin" evidence="7">
    <location>
        <begin position="15"/>
        <end position="237"/>
    </location>
</feature>
<organism evidence="8 9">
    <name type="scientific">Truncatella angustata</name>
    <dbReference type="NCBI Taxonomy" id="152316"/>
    <lineage>
        <taxon>Eukaryota</taxon>
        <taxon>Fungi</taxon>
        <taxon>Dikarya</taxon>
        <taxon>Ascomycota</taxon>
        <taxon>Pezizomycotina</taxon>
        <taxon>Sordariomycetes</taxon>
        <taxon>Xylariomycetidae</taxon>
        <taxon>Amphisphaeriales</taxon>
        <taxon>Sporocadaceae</taxon>
        <taxon>Truncatella</taxon>
    </lineage>
</organism>
<feature type="transmembrane region" description="Helical" evidence="6">
    <location>
        <begin position="99"/>
        <end position="123"/>
    </location>
</feature>
<dbReference type="AlphaFoldDB" id="A0A9P8UVC1"/>
<evidence type="ECO:0000259" key="7">
    <source>
        <dbReference type="Pfam" id="PF20684"/>
    </source>
</evidence>
<dbReference type="Pfam" id="PF20684">
    <property type="entry name" value="Fung_rhodopsin"/>
    <property type="match status" value="1"/>
</dbReference>
<evidence type="ECO:0000313" key="9">
    <source>
        <dbReference type="Proteomes" id="UP000758603"/>
    </source>
</evidence>
<protein>
    <recommendedName>
        <fullName evidence="7">Rhodopsin domain-containing protein</fullName>
    </recommendedName>
</protein>
<evidence type="ECO:0000256" key="1">
    <source>
        <dbReference type="ARBA" id="ARBA00004141"/>
    </source>
</evidence>
<dbReference type="OrthoDB" id="3903189at2759"/>
<dbReference type="InterPro" id="IPR052337">
    <property type="entry name" value="SAT4-like"/>
</dbReference>
<evidence type="ECO:0000256" key="2">
    <source>
        <dbReference type="ARBA" id="ARBA00022692"/>
    </source>
</evidence>
<evidence type="ECO:0000256" key="6">
    <source>
        <dbReference type="SAM" id="Phobius"/>
    </source>
</evidence>
<keyword evidence="9" id="KW-1185">Reference proteome</keyword>
<comment type="caution">
    <text evidence="8">The sequence shown here is derived from an EMBL/GenBank/DDBJ whole genome shotgun (WGS) entry which is preliminary data.</text>
</comment>
<keyword evidence="4 6" id="KW-0472">Membrane</keyword>
<feature type="non-terminal residue" evidence="8">
    <location>
        <position position="267"/>
    </location>
</feature>
<keyword evidence="3 6" id="KW-1133">Transmembrane helix</keyword>
<dbReference type="GO" id="GO:0016020">
    <property type="term" value="C:membrane"/>
    <property type="evidence" value="ECO:0007669"/>
    <property type="project" value="UniProtKB-SubCell"/>
</dbReference>
<feature type="transmembrane region" description="Helical" evidence="6">
    <location>
        <begin position="19"/>
        <end position="38"/>
    </location>
</feature>
<comment type="similarity">
    <text evidence="5">Belongs to the SAT4 family.</text>
</comment>
<evidence type="ECO:0000256" key="3">
    <source>
        <dbReference type="ARBA" id="ARBA00022989"/>
    </source>
</evidence>
<name>A0A9P8UVC1_9PEZI</name>
<evidence type="ECO:0000256" key="5">
    <source>
        <dbReference type="ARBA" id="ARBA00038359"/>
    </source>
</evidence>
<accession>A0A9P8UVC1</accession>
<reference evidence="8" key="1">
    <citation type="journal article" date="2021" name="Nat. Commun.">
        <title>Genetic determinants of endophytism in the Arabidopsis root mycobiome.</title>
        <authorList>
            <person name="Mesny F."/>
            <person name="Miyauchi S."/>
            <person name="Thiergart T."/>
            <person name="Pickel B."/>
            <person name="Atanasova L."/>
            <person name="Karlsson M."/>
            <person name="Huettel B."/>
            <person name="Barry K.W."/>
            <person name="Haridas S."/>
            <person name="Chen C."/>
            <person name="Bauer D."/>
            <person name="Andreopoulos W."/>
            <person name="Pangilinan J."/>
            <person name="LaButti K."/>
            <person name="Riley R."/>
            <person name="Lipzen A."/>
            <person name="Clum A."/>
            <person name="Drula E."/>
            <person name="Henrissat B."/>
            <person name="Kohler A."/>
            <person name="Grigoriev I.V."/>
            <person name="Martin F.M."/>
            <person name="Hacquard S."/>
        </authorList>
    </citation>
    <scope>NUCLEOTIDE SEQUENCE</scope>
    <source>
        <strain evidence="8">MPI-SDFR-AT-0073</strain>
    </source>
</reference>
<dbReference type="Proteomes" id="UP000758603">
    <property type="component" value="Unassembled WGS sequence"/>
</dbReference>
<dbReference type="InterPro" id="IPR049326">
    <property type="entry name" value="Rhodopsin_dom_fungi"/>
</dbReference>